<proteinExistence type="predicted"/>
<dbReference type="RefSeq" id="WP_152825709.1">
    <property type="nucleotide sequence ID" value="NZ_WHUT02000006.1"/>
</dbReference>
<sequence>MLMDLLATICAGAGLAGIVLALRYFSRNRLPKWTLPAAIGAGMLIFSVWNEYSWYPRVSGALPDEVIIVSSPQDRVFYRPWTYLFPVSSRFMALDRTAMLTSAENAGFRRADALIVQRWAGAQRVPLAFDCAGHRRADLVGDASLAPDGALQGAAWQAVGTDDALQQAACREG</sequence>
<comment type="caution">
    <text evidence="1">The sequence shown here is derived from an EMBL/GenBank/DDBJ whole genome shotgun (WGS) entry which is preliminary data.</text>
</comment>
<dbReference type="Proteomes" id="UP000484076">
    <property type="component" value="Unassembled WGS sequence"/>
</dbReference>
<dbReference type="EMBL" id="WHUT02000006">
    <property type="protein sequence ID" value="NUB45133.1"/>
    <property type="molecule type" value="Genomic_DNA"/>
</dbReference>
<evidence type="ECO:0000313" key="1">
    <source>
        <dbReference type="EMBL" id="NUB45133.1"/>
    </source>
</evidence>
<accession>A0A8X8H077</accession>
<keyword evidence="2" id="KW-1185">Reference proteome</keyword>
<dbReference type="AlphaFoldDB" id="A0A8X8H077"/>
<protein>
    <submittedName>
        <fullName evidence="1">Uncharacterized protein</fullName>
    </submittedName>
</protein>
<organism evidence="1 2">
    <name type="scientific">Fertoeibacter niger</name>
    <dbReference type="NCBI Taxonomy" id="2656921"/>
    <lineage>
        <taxon>Bacteria</taxon>
        <taxon>Pseudomonadati</taxon>
        <taxon>Pseudomonadota</taxon>
        <taxon>Alphaproteobacteria</taxon>
        <taxon>Rhodobacterales</taxon>
        <taxon>Paracoccaceae</taxon>
        <taxon>Fertoeibacter</taxon>
    </lineage>
</organism>
<name>A0A8X8H077_9RHOB</name>
<gene>
    <name evidence="1" type="ORF">GEU84_012095</name>
</gene>
<reference evidence="1" key="1">
    <citation type="submission" date="2020-05" db="EMBL/GenBank/DDBJ databases">
        <title>Fertoebacter nigrum gen. nov., sp. nov., a new member of the family Rhodobacteraceae.</title>
        <authorList>
            <person name="Szuroczki S."/>
            <person name="Abbaszade G."/>
            <person name="Buni D."/>
            <person name="Schumann P."/>
            <person name="Toth E."/>
        </authorList>
    </citation>
    <scope>NUCLEOTIDE SEQUENCE</scope>
    <source>
        <strain evidence="1">RG-N-1a</strain>
    </source>
</reference>
<evidence type="ECO:0000313" key="2">
    <source>
        <dbReference type="Proteomes" id="UP000484076"/>
    </source>
</evidence>